<comment type="pathway">
    <text evidence="3">Carbohydrate degradation.</text>
</comment>
<dbReference type="GO" id="GO:0006096">
    <property type="term" value="P:glycolytic process"/>
    <property type="evidence" value="ECO:0007669"/>
    <property type="project" value="UniProtKB-KW"/>
</dbReference>
<dbReference type="PANTHER" id="PTHR31209:SF0">
    <property type="entry name" value="METALLOENZYME DOMAIN-CONTAINING PROTEIN"/>
    <property type="match status" value="1"/>
</dbReference>
<dbReference type="PANTHER" id="PTHR31209">
    <property type="entry name" value="COFACTOR-INDEPENDENT PHOSPHOGLYCERATE MUTASE"/>
    <property type="match status" value="1"/>
</dbReference>
<gene>
    <name evidence="7" type="ORF">METZ01_LOCUS48341</name>
</gene>
<evidence type="ECO:0000256" key="1">
    <source>
        <dbReference type="ARBA" id="ARBA00000370"/>
    </source>
</evidence>
<name>A0A381RZT1_9ZZZZ</name>
<sequence>VPYSLNHNGLCFLWAILAQVIHRFANPQAPNWLTPGPVASTIRPRLAKRGYFMSIDSVYSDLTLKNGAKMALLVMDGLGDIATAATDYKTPLEAAVTPNLDALAKDSAQGRLIPAAHGITPGSGPGHLGLFGYDPLEVEVGRGVIEALGLGLELQPGDVAARANFCTLDADGLVTDRRAGRIETELCEERCAKLSANIKQIGDAEVIITPGKGHRFVIIFRGADLAGPLSDTDPHREGLPIAESQPDDPNCAKAQKAAKLVGEFYKAALPLLAGLEPANGFLMRGIAHQPDIPMFAERYAMRPACLAVYPMYKGLAQLVGMTKHEGPQTIEEQFQKYKELYDDYEYFFIHYKYTDMHGEDGNFQAKTRAIEDFDKALPILLEKKPDVIAITGDHSTPCALKGHSWHPQPVLLHSAASGSDKLERFTETHANRGSLGIIEAKHLIRLMQANALMFDKFGA</sequence>
<feature type="domain" description="Metalloenzyme" evidence="6">
    <location>
        <begin position="69"/>
        <end position="446"/>
    </location>
</feature>
<dbReference type="Gene3D" id="3.30.70.2130">
    <property type="entry name" value="Metalloenzyme domain"/>
    <property type="match status" value="1"/>
</dbReference>
<evidence type="ECO:0000259" key="6">
    <source>
        <dbReference type="Pfam" id="PF01676"/>
    </source>
</evidence>
<dbReference type="NCBIfam" id="TIGR00306">
    <property type="entry name" value="apgM"/>
    <property type="match status" value="1"/>
</dbReference>
<dbReference type="InterPro" id="IPR042253">
    <property type="entry name" value="Pglycerate_mutase_ApgM_sf"/>
</dbReference>
<dbReference type="GO" id="GO:0004619">
    <property type="term" value="F:phosphoglycerate mutase activity"/>
    <property type="evidence" value="ECO:0007669"/>
    <property type="project" value="UniProtKB-EC"/>
</dbReference>
<evidence type="ECO:0000256" key="4">
    <source>
        <dbReference type="ARBA" id="ARBA00005524"/>
    </source>
</evidence>
<dbReference type="InterPro" id="IPR006124">
    <property type="entry name" value="Metalloenzyme"/>
</dbReference>
<dbReference type="EMBL" id="UINC01002329">
    <property type="protein sequence ID" value="SUZ95487.1"/>
    <property type="molecule type" value="Genomic_DNA"/>
</dbReference>
<keyword evidence="5" id="KW-0324">Glycolysis</keyword>
<dbReference type="NCBIfam" id="NF003160">
    <property type="entry name" value="PRK04135.1"/>
    <property type="match status" value="1"/>
</dbReference>
<dbReference type="AlphaFoldDB" id="A0A381RZT1"/>
<organism evidence="7">
    <name type="scientific">marine metagenome</name>
    <dbReference type="NCBI Taxonomy" id="408172"/>
    <lineage>
        <taxon>unclassified sequences</taxon>
        <taxon>metagenomes</taxon>
        <taxon>ecological metagenomes</taxon>
    </lineage>
</organism>
<dbReference type="Gene3D" id="3.40.720.10">
    <property type="entry name" value="Alkaline Phosphatase, subunit A"/>
    <property type="match status" value="2"/>
</dbReference>
<comment type="catalytic activity">
    <reaction evidence="1">
        <text>(2R)-2-phosphoglycerate = (2R)-3-phosphoglycerate</text>
        <dbReference type="Rhea" id="RHEA:15901"/>
        <dbReference type="ChEBI" id="CHEBI:58272"/>
        <dbReference type="ChEBI" id="CHEBI:58289"/>
        <dbReference type="EC" id="5.4.2.12"/>
    </reaction>
</comment>
<reference evidence="7" key="1">
    <citation type="submission" date="2018-05" db="EMBL/GenBank/DDBJ databases">
        <authorList>
            <person name="Lanie J.A."/>
            <person name="Ng W.-L."/>
            <person name="Kazmierczak K.M."/>
            <person name="Andrzejewski T.M."/>
            <person name="Davidsen T.M."/>
            <person name="Wayne K.J."/>
            <person name="Tettelin H."/>
            <person name="Glass J.I."/>
            <person name="Rusch D."/>
            <person name="Podicherti R."/>
            <person name="Tsui H.-C.T."/>
            <person name="Winkler M.E."/>
        </authorList>
    </citation>
    <scope>NUCLEOTIDE SEQUENCE</scope>
</reference>
<feature type="non-terminal residue" evidence="7">
    <location>
        <position position="1"/>
    </location>
</feature>
<comment type="similarity">
    <text evidence="4">Belongs to the BPG-independent phosphoglycerate mutase family. A-PGAM subfamily.</text>
</comment>
<dbReference type="InterPro" id="IPR004456">
    <property type="entry name" value="Pglycerate_mutase_ApgM"/>
</dbReference>
<dbReference type="PIRSF" id="PIRSF006392">
    <property type="entry name" value="IPGAM_arch"/>
    <property type="match status" value="1"/>
</dbReference>
<proteinExistence type="inferred from homology"/>
<dbReference type="GO" id="GO:0046872">
    <property type="term" value="F:metal ion binding"/>
    <property type="evidence" value="ECO:0007669"/>
    <property type="project" value="InterPro"/>
</dbReference>
<comment type="function">
    <text evidence="2">Catalyzes the interconversion of 2-phosphoglycerate and 3-phosphoglycerate.</text>
</comment>
<evidence type="ECO:0000256" key="5">
    <source>
        <dbReference type="ARBA" id="ARBA00023152"/>
    </source>
</evidence>
<dbReference type="InterPro" id="IPR017850">
    <property type="entry name" value="Alkaline_phosphatase_core_sf"/>
</dbReference>
<evidence type="ECO:0000256" key="3">
    <source>
        <dbReference type="ARBA" id="ARBA00004921"/>
    </source>
</evidence>
<evidence type="ECO:0000256" key="2">
    <source>
        <dbReference type="ARBA" id="ARBA00002315"/>
    </source>
</evidence>
<dbReference type="Pfam" id="PF01676">
    <property type="entry name" value="Metalloenzyme"/>
    <property type="match status" value="1"/>
</dbReference>
<accession>A0A381RZT1</accession>
<dbReference type="SUPFAM" id="SSF53649">
    <property type="entry name" value="Alkaline phosphatase-like"/>
    <property type="match status" value="1"/>
</dbReference>
<protein>
    <recommendedName>
        <fullName evidence="6">Metalloenzyme domain-containing protein</fullName>
    </recommendedName>
</protein>
<dbReference type="Pfam" id="PF10143">
    <property type="entry name" value="PhosphMutase"/>
    <property type="match status" value="1"/>
</dbReference>
<evidence type="ECO:0000313" key="7">
    <source>
        <dbReference type="EMBL" id="SUZ95487.1"/>
    </source>
</evidence>
<dbReference type="CDD" id="cd16011">
    <property type="entry name" value="iPGM_like"/>
    <property type="match status" value="1"/>
</dbReference>